<keyword evidence="1" id="KW-0812">Transmembrane</keyword>
<proteinExistence type="predicted"/>
<protein>
    <recommendedName>
        <fullName evidence="2">DUF6533 domain-containing protein</fullName>
    </recommendedName>
</protein>
<dbReference type="OrthoDB" id="2754491at2759"/>
<keyword evidence="1" id="KW-1133">Transmembrane helix</keyword>
<feature type="transmembrane region" description="Helical" evidence="1">
    <location>
        <begin position="62"/>
        <end position="82"/>
    </location>
</feature>
<evidence type="ECO:0000259" key="2">
    <source>
        <dbReference type="Pfam" id="PF20151"/>
    </source>
</evidence>
<dbReference type="Pfam" id="PF20151">
    <property type="entry name" value="DUF6533"/>
    <property type="match status" value="1"/>
</dbReference>
<evidence type="ECO:0000256" key="1">
    <source>
        <dbReference type="SAM" id="Phobius"/>
    </source>
</evidence>
<organism evidence="3">
    <name type="scientific">Dichomitus squalens</name>
    <dbReference type="NCBI Taxonomy" id="114155"/>
    <lineage>
        <taxon>Eukaryota</taxon>
        <taxon>Fungi</taxon>
        <taxon>Dikarya</taxon>
        <taxon>Basidiomycota</taxon>
        <taxon>Agaricomycotina</taxon>
        <taxon>Agaricomycetes</taxon>
        <taxon>Polyporales</taxon>
        <taxon>Polyporaceae</taxon>
        <taxon>Dichomitus</taxon>
    </lineage>
</organism>
<reference evidence="3" key="1">
    <citation type="submission" date="2019-01" db="EMBL/GenBank/DDBJ databases">
        <title>Draft genome sequences of three monokaryotic isolates of the white-rot basidiomycete fungus Dichomitus squalens.</title>
        <authorList>
            <consortium name="DOE Joint Genome Institute"/>
            <person name="Lopez S.C."/>
            <person name="Andreopoulos B."/>
            <person name="Pangilinan J."/>
            <person name="Lipzen A."/>
            <person name="Riley R."/>
            <person name="Ahrendt S."/>
            <person name="Ng V."/>
            <person name="Barry K."/>
            <person name="Daum C."/>
            <person name="Grigoriev I.V."/>
            <person name="Hilden K.S."/>
            <person name="Makela M.R."/>
            <person name="de Vries R.P."/>
        </authorList>
    </citation>
    <scope>NUCLEOTIDE SEQUENCE [LARGE SCALE GENOMIC DNA]</scope>
    <source>
        <strain evidence="3">OM18370.1</strain>
    </source>
</reference>
<name>A0A4Q9N133_9APHY</name>
<dbReference type="InterPro" id="IPR045340">
    <property type="entry name" value="DUF6533"/>
</dbReference>
<evidence type="ECO:0000313" key="3">
    <source>
        <dbReference type="EMBL" id="TBU34170.1"/>
    </source>
</evidence>
<feature type="transmembrane region" description="Helical" evidence="1">
    <location>
        <begin position="109"/>
        <end position="132"/>
    </location>
</feature>
<sequence>MSSPAGLDPATIIAVFSSIRIANNTGVAGLTFLVFDYLITFAQEVEFFWKPKLSGAGVIFLLNRYIVLVTMLLNVSGVVFTAPAHRYVSFDAGVVFAAKRASALSSKNLLFTAWVLLLSFVPVALNSLQFVFGLHGEIDPVFGCVVIDPINPDLSQKSMCVTCSSTQPAAPHYCSSVTVISRSCLIVADMCLVLATWIAVSRTVKLRTLATDDTPTFGAVLLRDGVMYFV</sequence>
<dbReference type="AlphaFoldDB" id="A0A4Q9N133"/>
<accession>A0A4Q9N133</accession>
<dbReference type="EMBL" id="ML143389">
    <property type="protein sequence ID" value="TBU34170.1"/>
    <property type="molecule type" value="Genomic_DNA"/>
</dbReference>
<feature type="transmembrane region" description="Helical" evidence="1">
    <location>
        <begin position="179"/>
        <end position="200"/>
    </location>
</feature>
<dbReference type="Proteomes" id="UP000292957">
    <property type="component" value="Unassembled WGS sequence"/>
</dbReference>
<keyword evidence="1" id="KW-0472">Membrane</keyword>
<feature type="domain" description="DUF6533" evidence="2">
    <location>
        <begin position="26"/>
        <end position="69"/>
    </location>
</feature>
<gene>
    <name evidence="3" type="ORF">BD311DRAFT_774016</name>
</gene>
<feature type="transmembrane region" description="Helical" evidence="1">
    <location>
        <begin position="21"/>
        <end position="42"/>
    </location>
</feature>